<dbReference type="InterPro" id="IPR003423">
    <property type="entry name" value="OMP_efflux"/>
</dbReference>
<protein>
    <submittedName>
        <fullName evidence="9">Type I secretion protein TolC</fullName>
    </submittedName>
</protein>
<gene>
    <name evidence="9" type="ORF">AQZ52_15970</name>
</gene>
<dbReference type="Pfam" id="PF02321">
    <property type="entry name" value="OEP"/>
    <property type="match status" value="2"/>
</dbReference>
<dbReference type="Gene3D" id="1.20.1600.10">
    <property type="entry name" value="Outer membrane efflux proteins (OEP)"/>
    <property type="match status" value="1"/>
</dbReference>
<evidence type="ECO:0000313" key="9">
    <source>
        <dbReference type="EMBL" id="KUR70340.1"/>
    </source>
</evidence>
<comment type="subcellular location">
    <subcellularLocation>
        <location evidence="1">Cell outer membrane</location>
    </subcellularLocation>
</comment>
<dbReference type="InterPro" id="IPR051906">
    <property type="entry name" value="TolC-like"/>
</dbReference>
<evidence type="ECO:0000313" key="10">
    <source>
        <dbReference type="Proteomes" id="UP000058012"/>
    </source>
</evidence>
<comment type="caution">
    <text evidence="9">The sequence shown here is derived from an EMBL/GenBank/DDBJ whole genome shotgun (WGS) entry which is preliminary data.</text>
</comment>
<dbReference type="RefSeq" id="WP_067913245.1">
    <property type="nucleotide sequence ID" value="NZ_KQ954246.1"/>
</dbReference>
<evidence type="ECO:0000256" key="3">
    <source>
        <dbReference type="ARBA" id="ARBA00022448"/>
    </source>
</evidence>
<dbReference type="GO" id="GO:0015288">
    <property type="term" value="F:porin activity"/>
    <property type="evidence" value="ECO:0007669"/>
    <property type="project" value="TreeGrafter"/>
</dbReference>
<dbReference type="GO" id="GO:1990281">
    <property type="term" value="C:efflux pump complex"/>
    <property type="evidence" value="ECO:0007669"/>
    <property type="project" value="TreeGrafter"/>
</dbReference>
<accession>A0A124JTM3</accession>
<evidence type="ECO:0000256" key="6">
    <source>
        <dbReference type="ARBA" id="ARBA00023136"/>
    </source>
</evidence>
<keyword evidence="10" id="KW-1185">Reference proteome</keyword>
<dbReference type="AlphaFoldDB" id="A0A124JTM3"/>
<keyword evidence="7" id="KW-0998">Cell outer membrane</keyword>
<name>A0A124JTM3_9SPHN</name>
<feature type="compositionally biased region" description="Basic and acidic residues" evidence="8">
    <location>
        <begin position="20"/>
        <end position="41"/>
    </location>
</feature>
<comment type="similarity">
    <text evidence="2">Belongs to the outer membrane factor (OMF) (TC 1.B.17) family.</text>
</comment>
<keyword evidence="5" id="KW-0812">Transmembrane</keyword>
<evidence type="ECO:0000256" key="7">
    <source>
        <dbReference type="ARBA" id="ARBA00023237"/>
    </source>
</evidence>
<dbReference type="GO" id="GO:0009279">
    <property type="term" value="C:cell outer membrane"/>
    <property type="evidence" value="ECO:0007669"/>
    <property type="project" value="UniProtKB-SubCell"/>
</dbReference>
<dbReference type="GO" id="GO:0015562">
    <property type="term" value="F:efflux transmembrane transporter activity"/>
    <property type="evidence" value="ECO:0007669"/>
    <property type="project" value="InterPro"/>
</dbReference>
<feature type="region of interest" description="Disordered" evidence="8">
    <location>
        <begin position="1"/>
        <end position="41"/>
    </location>
</feature>
<keyword evidence="3" id="KW-0813">Transport</keyword>
<organism evidence="9 10">
    <name type="scientific">Novosphingobium fuchskuhlense</name>
    <dbReference type="NCBI Taxonomy" id="1117702"/>
    <lineage>
        <taxon>Bacteria</taxon>
        <taxon>Pseudomonadati</taxon>
        <taxon>Pseudomonadota</taxon>
        <taxon>Alphaproteobacteria</taxon>
        <taxon>Sphingomonadales</taxon>
        <taxon>Sphingomonadaceae</taxon>
        <taxon>Novosphingobium</taxon>
    </lineage>
</organism>
<dbReference type="STRING" id="1117702.AQZ52_15970"/>
<keyword evidence="6" id="KW-0472">Membrane</keyword>
<evidence type="ECO:0000256" key="4">
    <source>
        <dbReference type="ARBA" id="ARBA00022452"/>
    </source>
</evidence>
<dbReference type="SUPFAM" id="SSF56954">
    <property type="entry name" value="Outer membrane efflux proteins (OEP)"/>
    <property type="match status" value="1"/>
</dbReference>
<dbReference type="PANTHER" id="PTHR30026">
    <property type="entry name" value="OUTER MEMBRANE PROTEIN TOLC"/>
    <property type="match status" value="1"/>
</dbReference>
<evidence type="ECO:0000256" key="8">
    <source>
        <dbReference type="SAM" id="MobiDB-lite"/>
    </source>
</evidence>
<dbReference type="PANTHER" id="PTHR30026:SF22">
    <property type="entry name" value="OUTER MEMBRANE EFFLUX PROTEIN"/>
    <property type="match status" value="1"/>
</dbReference>
<dbReference type="OrthoDB" id="7498903at2"/>
<dbReference type="Proteomes" id="UP000058012">
    <property type="component" value="Unassembled WGS sequence"/>
</dbReference>
<proteinExistence type="inferred from homology"/>
<evidence type="ECO:0000256" key="5">
    <source>
        <dbReference type="ARBA" id="ARBA00022692"/>
    </source>
</evidence>
<evidence type="ECO:0000256" key="1">
    <source>
        <dbReference type="ARBA" id="ARBA00004442"/>
    </source>
</evidence>
<evidence type="ECO:0000256" key="2">
    <source>
        <dbReference type="ARBA" id="ARBA00007613"/>
    </source>
</evidence>
<keyword evidence="4" id="KW-1134">Transmembrane beta strand</keyword>
<reference evidence="9 10" key="1">
    <citation type="submission" date="2015-10" db="EMBL/GenBank/DDBJ databases">
        <title>Draft genome sequence of Novosphingobium fuchskuhlense DSM 25065 isolated from a surface water sample of the southwest basin of Lake Grosse Fuchskuhle.</title>
        <authorList>
            <person name="Ruckert C."/>
            <person name="Winkler A."/>
            <person name="Glaeser J."/>
            <person name="Grossart H.-P."/>
            <person name="Kalinowski J."/>
            <person name="Glaeser S."/>
        </authorList>
    </citation>
    <scope>NUCLEOTIDE SEQUENCE [LARGE SCALE GENOMIC DNA]</scope>
    <source>
        <strain evidence="9 10">FNE08-7</strain>
    </source>
</reference>
<dbReference type="EMBL" id="LLZS01000009">
    <property type="protein sequence ID" value="KUR70340.1"/>
    <property type="molecule type" value="Genomic_DNA"/>
</dbReference>
<sequence>MQGPPNTGAQGGNLGTDDPDSGRDRGDFRDDAGDDGRDAAVSEAERIALRPELPEGTPADVVEHANTGAPVTSLTDALRLAYWTSPTLLAQRATVKSYDYRVAQARAGYGPKLNYSTALTWQRDSFEQRRGRSIALSGWTSTASAVLTQPLFTFGRNASQERSSNAQLEFQKQVLRSTEQQALLDAITAYIGVLRDRASVIIAKDNLAALERQLNDNKARLAVREVTATDVQQISTRVALGQAQVYSALRDAASSEATFLRMVGVPPGDLVAPNPLQLPVRQLEEAYAFSETHSPVILAAQAREKVSRASVAAAKADLMPRIDLQGSANIGTQSAYNDNLRTKEARAQFIISGPIFESGLRRARVSEAMAANDADWRLLDASLRESRASLAASWNDWQAQQAAIASYRDAEASARMAYEGAILQQRAGLITTLDVLDLARELLVARSNSNTAIANAYIAKARVLAAAGALEQTWLMPDAARYNVDRHSDRVKHNGDVPLVTPILRGIDSAAAVGSTATRPVRDPTGSRTAPPIVIQPADKLVEPAPSPADQAPAKPPK</sequence>
<feature type="region of interest" description="Disordered" evidence="8">
    <location>
        <begin position="514"/>
        <end position="558"/>
    </location>
</feature>